<name>A0A2K8Q1E5_ACIHA</name>
<dbReference type="EMBL" id="CP031976">
    <property type="protein sequence ID" value="QHI14997.1"/>
    <property type="molecule type" value="Genomic_DNA"/>
</dbReference>
<evidence type="ECO:0000313" key="2">
    <source>
        <dbReference type="EMBL" id="QHI14997.1"/>
    </source>
</evidence>
<protein>
    <submittedName>
        <fullName evidence="1">2'-5' RNA ligase family protein</fullName>
    </submittedName>
</protein>
<dbReference type="RefSeq" id="WP_005090604.1">
    <property type="nucleotide sequence ID" value="NZ_BKQF01000017.1"/>
</dbReference>
<dbReference type="GO" id="GO:0016874">
    <property type="term" value="F:ligase activity"/>
    <property type="evidence" value="ECO:0007669"/>
    <property type="project" value="UniProtKB-KW"/>
</dbReference>
<dbReference type="EMBL" id="WTTO01000005">
    <property type="protein sequence ID" value="NAR72447.1"/>
    <property type="molecule type" value="Genomic_DNA"/>
</dbReference>
<reference evidence="2 4" key="1">
    <citation type="submission" date="2018-08" db="EMBL/GenBank/DDBJ databases">
        <title>Analysis of the genomic diversity of Mexican Acinetobacter haemolyticus clinical isolates.</title>
        <authorList>
            <person name="Castro-Jaimes S."/>
            <person name="Cevallos M.A."/>
        </authorList>
    </citation>
    <scope>NUCLEOTIDE SEQUENCE [LARGE SCALE GENOMIC DNA]</scope>
    <source>
        <strain evidence="2 4">AN43</strain>
    </source>
</reference>
<evidence type="ECO:0000313" key="3">
    <source>
        <dbReference type="Proteomes" id="UP000451048"/>
    </source>
</evidence>
<reference evidence="1 3" key="2">
    <citation type="submission" date="2019-12" db="EMBL/GenBank/DDBJ databases">
        <title>Acinetobacter haemolyticus comparative genomics.</title>
        <authorList>
            <person name="Castro-Jaimes S."/>
            <person name="Bello-Lopez E."/>
            <person name="Velazquez-Acosta C."/>
            <person name="Volkow-Fernandez P."/>
            <person name="Lozano-Zarain P."/>
            <person name="Castillo Ramirez S."/>
            <person name="Cevallos M.A."/>
        </authorList>
    </citation>
    <scope>NUCLEOTIDE SEQUENCE [LARGE SCALE GENOMIC DNA]</scope>
    <source>
        <strain evidence="1 3">AN10</strain>
    </source>
</reference>
<gene>
    <name evidence="2" type="ORF">AhaeAN43_08760</name>
    <name evidence="1" type="ORF">GPS52_02870</name>
</gene>
<dbReference type="AlphaFoldDB" id="A0A2K8Q1E5"/>
<proteinExistence type="predicted"/>
<evidence type="ECO:0000313" key="1">
    <source>
        <dbReference type="EMBL" id="NAR72447.1"/>
    </source>
</evidence>
<dbReference type="SUPFAM" id="SSF55144">
    <property type="entry name" value="LigT-like"/>
    <property type="match status" value="1"/>
</dbReference>
<sequence>MATANHDYPEWHRGRCNYGVWYIQINQPDLIQHLDQLQQHFADLLITPNLRQYHITLFVAGFLTEEPAQYNDDFEIIQLNQQINILEALELDGFELELSHIDSFSSALFVQIRDSQNTLDKIRKSLYQVKDEIAAPIYCPHITLGLYREAWSSELVLERIQALTIQKIKVQVNQLTFGYYKAQILQGLLYPYHQVKLG</sequence>
<dbReference type="Pfam" id="PF13563">
    <property type="entry name" value="2_5_RNA_ligase2"/>
    <property type="match status" value="1"/>
</dbReference>
<keyword evidence="1" id="KW-0436">Ligase</keyword>
<dbReference type="InterPro" id="IPR009097">
    <property type="entry name" value="Cyclic_Pdiesterase"/>
</dbReference>
<dbReference type="Proteomes" id="UP000463868">
    <property type="component" value="Chromosome"/>
</dbReference>
<accession>A0A2K8Q1E5</accession>
<dbReference type="Proteomes" id="UP000451048">
    <property type="component" value="Unassembled WGS sequence"/>
</dbReference>
<evidence type="ECO:0000313" key="4">
    <source>
        <dbReference type="Proteomes" id="UP000463868"/>
    </source>
</evidence>
<organism evidence="1 3">
    <name type="scientific">Acinetobacter haemolyticus</name>
    <dbReference type="NCBI Taxonomy" id="29430"/>
    <lineage>
        <taxon>Bacteria</taxon>
        <taxon>Pseudomonadati</taxon>
        <taxon>Pseudomonadota</taxon>
        <taxon>Gammaproteobacteria</taxon>
        <taxon>Moraxellales</taxon>
        <taxon>Moraxellaceae</taxon>
        <taxon>Acinetobacter</taxon>
    </lineage>
</organism>
<dbReference type="Gene3D" id="3.90.1140.10">
    <property type="entry name" value="Cyclic phosphodiesterase"/>
    <property type="match status" value="1"/>
</dbReference>